<dbReference type="SUPFAM" id="SSF52172">
    <property type="entry name" value="CheY-like"/>
    <property type="match status" value="1"/>
</dbReference>
<dbReference type="EMBL" id="MF101433">
    <property type="protein sequence ID" value="ARW64546.1"/>
    <property type="molecule type" value="Genomic_DNA"/>
</dbReference>
<dbReference type="Gene3D" id="1.10.10.10">
    <property type="entry name" value="Winged helix-like DNA-binding domain superfamily/Winged helix DNA-binding domain"/>
    <property type="match status" value="1"/>
</dbReference>
<keyword evidence="1 3" id="KW-0597">Phosphoprotein</keyword>
<evidence type="ECO:0000259" key="4">
    <source>
        <dbReference type="PROSITE" id="PS50043"/>
    </source>
</evidence>
<dbReference type="SMART" id="SM00448">
    <property type="entry name" value="REC"/>
    <property type="match status" value="1"/>
</dbReference>
<dbReference type="InterPro" id="IPR000792">
    <property type="entry name" value="Tscrpt_reg_LuxR_C"/>
</dbReference>
<dbReference type="PROSITE" id="PS50043">
    <property type="entry name" value="HTH_LUXR_2"/>
    <property type="match status" value="1"/>
</dbReference>
<dbReference type="InterPro" id="IPR050595">
    <property type="entry name" value="Bact_response_regulator"/>
</dbReference>
<dbReference type="GO" id="GO:0000160">
    <property type="term" value="P:phosphorelay signal transduction system"/>
    <property type="evidence" value="ECO:0007669"/>
    <property type="project" value="InterPro"/>
</dbReference>
<dbReference type="RefSeq" id="YP_009395678.1">
    <property type="nucleotide sequence ID" value="NC_035278.1"/>
</dbReference>
<feature type="modified residue" description="4-aspartylphosphate" evidence="3">
    <location>
        <position position="52"/>
    </location>
</feature>
<dbReference type="Pfam" id="PF00196">
    <property type="entry name" value="GerE"/>
    <property type="match status" value="1"/>
</dbReference>
<dbReference type="Pfam" id="PF00072">
    <property type="entry name" value="Response_reg"/>
    <property type="match status" value="1"/>
</dbReference>
<dbReference type="AlphaFoldDB" id="A0A1Z1MEZ2"/>
<evidence type="ECO:0008006" key="7">
    <source>
        <dbReference type="Google" id="ProtNLM"/>
    </source>
</evidence>
<protein>
    <recommendedName>
        <fullName evidence="7">TctD transcriptional regulator</fullName>
    </recommendedName>
</protein>
<evidence type="ECO:0000259" key="5">
    <source>
        <dbReference type="PROSITE" id="PS50110"/>
    </source>
</evidence>
<dbReference type="PANTHER" id="PTHR44591">
    <property type="entry name" value="STRESS RESPONSE REGULATOR PROTEIN 1"/>
    <property type="match status" value="1"/>
</dbReference>
<organism evidence="6">
    <name type="scientific">Vertebrata isogona</name>
    <dbReference type="NCBI Taxonomy" id="2006944"/>
    <lineage>
        <taxon>Eukaryota</taxon>
        <taxon>Rhodophyta</taxon>
        <taxon>Florideophyceae</taxon>
        <taxon>Rhodymeniophycidae</taxon>
        <taxon>Ceramiales</taxon>
        <taxon>Rhodomelaceae</taxon>
        <taxon>Polysiphonioideae</taxon>
        <taxon>Vertebrata</taxon>
    </lineage>
</organism>
<dbReference type="Gene3D" id="3.40.50.2300">
    <property type="match status" value="1"/>
</dbReference>
<dbReference type="SUPFAM" id="SSF46894">
    <property type="entry name" value="C-terminal effector domain of the bipartite response regulators"/>
    <property type="match status" value="1"/>
</dbReference>
<reference evidence="6" key="1">
    <citation type="journal article" date="2017" name="J. Phycol.">
        <title>Analysis of chloroplast genomes and a supermatrix inform reclassification of the Rhodomelaceae (Rhodophyta).</title>
        <authorList>
            <person name="Diaz-Tapia P."/>
            <person name="Maggs C.A."/>
            <person name="West J.A."/>
            <person name="Verbruggen H."/>
        </authorList>
    </citation>
    <scope>NUCLEOTIDE SEQUENCE</scope>
    <source>
        <strain evidence="6">PD831</strain>
    </source>
</reference>
<dbReference type="InterPro" id="IPR011006">
    <property type="entry name" value="CheY-like_superfamily"/>
</dbReference>
<dbReference type="SMART" id="SM00421">
    <property type="entry name" value="HTH_LUXR"/>
    <property type="match status" value="1"/>
</dbReference>
<accession>A0A1Z1MEZ2</accession>
<feature type="domain" description="HTH luxR-type" evidence="4">
    <location>
        <begin position="144"/>
        <end position="208"/>
    </location>
</feature>
<keyword evidence="6" id="KW-0934">Plastid</keyword>
<sequence>MKKILLVDDDRKLCNLLSSYLVSCNFSVKFVHSIRDALVFIEHKRPDLIISDIMMHDLNGYDFLKLLSLNDYLNKIPVIFLTAKGMTSDRIKGYNLGCYAYLIKPFDPKELVAIINSILIHVDLLIKDSVFLRKRSNFSIYDNVLNSLNFTKREKSILDLLLQGYMNKEIAITLNIGQRNVEKYVTRLFNKAKVRNRVELVNLFIKSL</sequence>
<evidence type="ECO:0000256" key="2">
    <source>
        <dbReference type="ARBA" id="ARBA00023125"/>
    </source>
</evidence>
<gene>
    <name evidence="6" type="primary">ycf29</name>
</gene>
<dbReference type="InterPro" id="IPR001789">
    <property type="entry name" value="Sig_transdc_resp-reg_receiver"/>
</dbReference>
<geneLocation type="chloroplast" evidence="6"/>
<name>A0A1Z1MEZ2_9FLOR</name>
<dbReference type="PROSITE" id="PS00622">
    <property type="entry name" value="HTH_LUXR_1"/>
    <property type="match status" value="1"/>
</dbReference>
<dbReference type="GO" id="GO:0003677">
    <property type="term" value="F:DNA binding"/>
    <property type="evidence" value="ECO:0007669"/>
    <property type="project" value="UniProtKB-KW"/>
</dbReference>
<dbReference type="PRINTS" id="PR00038">
    <property type="entry name" value="HTHLUXR"/>
</dbReference>
<dbReference type="PANTHER" id="PTHR44591:SF3">
    <property type="entry name" value="RESPONSE REGULATORY DOMAIN-CONTAINING PROTEIN"/>
    <property type="match status" value="1"/>
</dbReference>
<dbReference type="InterPro" id="IPR036388">
    <property type="entry name" value="WH-like_DNA-bd_sf"/>
</dbReference>
<evidence type="ECO:0000313" key="6">
    <source>
        <dbReference type="EMBL" id="ARW64546.1"/>
    </source>
</evidence>
<dbReference type="GeneID" id="33357604"/>
<proteinExistence type="predicted"/>
<dbReference type="InterPro" id="IPR016032">
    <property type="entry name" value="Sig_transdc_resp-reg_C-effctor"/>
</dbReference>
<feature type="domain" description="Response regulatory" evidence="5">
    <location>
        <begin position="3"/>
        <end position="119"/>
    </location>
</feature>
<dbReference type="GO" id="GO:0006355">
    <property type="term" value="P:regulation of DNA-templated transcription"/>
    <property type="evidence" value="ECO:0007669"/>
    <property type="project" value="InterPro"/>
</dbReference>
<evidence type="ECO:0000256" key="3">
    <source>
        <dbReference type="PROSITE-ProRule" id="PRU00169"/>
    </source>
</evidence>
<keyword evidence="2" id="KW-0238">DNA-binding</keyword>
<dbReference type="CDD" id="cd06170">
    <property type="entry name" value="LuxR_C_like"/>
    <property type="match status" value="1"/>
</dbReference>
<dbReference type="PROSITE" id="PS50110">
    <property type="entry name" value="RESPONSE_REGULATORY"/>
    <property type="match status" value="1"/>
</dbReference>
<keyword evidence="6" id="KW-0150">Chloroplast</keyword>
<evidence type="ECO:0000256" key="1">
    <source>
        <dbReference type="ARBA" id="ARBA00022553"/>
    </source>
</evidence>